<dbReference type="SUPFAM" id="SSF51445">
    <property type="entry name" value="(Trans)glycosidases"/>
    <property type="match status" value="1"/>
</dbReference>
<dbReference type="RefSeq" id="XP_023625061.1">
    <property type="nucleotide sequence ID" value="XM_023769293.1"/>
</dbReference>
<dbReference type="InterPro" id="IPR018620">
    <property type="entry name" value="Ubiquitin3-bd_protein_But2_C"/>
</dbReference>
<keyword evidence="5" id="KW-1185">Reference proteome</keyword>
<evidence type="ECO:0000256" key="1">
    <source>
        <dbReference type="SAM" id="MobiDB-lite"/>
    </source>
</evidence>
<name>A0A2D3UQR9_9PEZI</name>
<protein>
    <recommendedName>
        <fullName evidence="3">Ubiquitin 3 binding protein But2 C-terminal domain-containing protein</fullName>
    </recommendedName>
</protein>
<reference evidence="4 5" key="1">
    <citation type="submission" date="2016-03" db="EMBL/GenBank/DDBJ databases">
        <authorList>
            <person name="Ploux O."/>
        </authorList>
    </citation>
    <scope>NUCLEOTIDE SEQUENCE [LARGE SCALE GENOMIC DNA]</scope>
    <source>
        <strain evidence="4 5">URUG2</strain>
    </source>
</reference>
<dbReference type="PANTHER" id="PTHR39613">
    <property type="entry name" value="ANCHORED CELL WALL PROTEIN, PUTATIVE (AFU_ORTHOLOGUE AFUA_4G08960)-RELATED"/>
    <property type="match status" value="1"/>
</dbReference>
<dbReference type="EMBL" id="FJUY01000005">
    <property type="protein sequence ID" value="CZT18171.1"/>
    <property type="molecule type" value="Genomic_DNA"/>
</dbReference>
<dbReference type="InterPro" id="IPR017853">
    <property type="entry name" value="GH"/>
</dbReference>
<evidence type="ECO:0000313" key="5">
    <source>
        <dbReference type="Proteomes" id="UP000225277"/>
    </source>
</evidence>
<dbReference type="Proteomes" id="UP000225277">
    <property type="component" value="Unassembled WGS sequence"/>
</dbReference>
<evidence type="ECO:0000259" key="3">
    <source>
        <dbReference type="Pfam" id="PF09792"/>
    </source>
</evidence>
<feature type="domain" description="Ubiquitin 3 binding protein But2 C-terminal" evidence="3">
    <location>
        <begin position="428"/>
        <end position="569"/>
    </location>
</feature>
<dbReference type="STRING" id="112498.A0A2D3UQR9"/>
<feature type="signal peptide" evidence="2">
    <location>
        <begin position="1"/>
        <end position="15"/>
    </location>
</feature>
<dbReference type="OrthoDB" id="77201at2759"/>
<dbReference type="Gene3D" id="3.20.20.80">
    <property type="entry name" value="Glycosidases"/>
    <property type="match status" value="1"/>
</dbReference>
<proteinExistence type="predicted"/>
<accession>A0A2D3UQR9</accession>
<keyword evidence="2" id="KW-0732">Signal</keyword>
<feature type="chain" id="PRO_5013709705" description="Ubiquitin 3 binding protein But2 C-terminal domain-containing protein" evidence="2">
    <location>
        <begin position="16"/>
        <end position="579"/>
    </location>
</feature>
<evidence type="ECO:0000256" key="2">
    <source>
        <dbReference type="SAM" id="SignalP"/>
    </source>
</evidence>
<gene>
    <name evidence="4" type="ORF">RCC_04011</name>
</gene>
<dbReference type="GeneID" id="35599195"/>
<dbReference type="Pfam" id="PF09792">
    <property type="entry name" value="But2"/>
    <property type="match status" value="1"/>
</dbReference>
<organism evidence="4 5">
    <name type="scientific">Ramularia collo-cygni</name>
    <dbReference type="NCBI Taxonomy" id="112498"/>
    <lineage>
        <taxon>Eukaryota</taxon>
        <taxon>Fungi</taxon>
        <taxon>Dikarya</taxon>
        <taxon>Ascomycota</taxon>
        <taxon>Pezizomycotina</taxon>
        <taxon>Dothideomycetes</taxon>
        <taxon>Dothideomycetidae</taxon>
        <taxon>Mycosphaerellales</taxon>
        <taxon>Mycosphaerellaceae</taxon>
        <taxon>Ramularia</taxon>
    </lineage>
</organism>
<feature type="region of interest" description="Disordered" evidence="1">
    <location>
        <begin position="396"/>
        <end position="417"/>
    </location>
</feature>
<dbReference type="PANTHER" id="PTHR39613:SF1">
    <property type="entry name" value="ANCHORED CELL WALL PROTEIN, PUTATIVE (AFU_ORTHOLOGUE AFUA_4G08960)-RELATED"/>
    <property type="match status" value="1"/>
</dbReference>
<sequence length="579" mass="60121">MHFTTFLALVSGAAAQFRGFNYGSKDLDGSPRTLQDFEDQFNAAKRLPGQEGVFTSARLFTMIQDGTSGDLISAIQAAVNTDTNLLLGLWGSAGQEAFNLELAALRYAIQQYPDLGSRVAGISVGSEDLYRNSPTGIENMSGRGASPEEIANFIGQVRQTIAGTGLSGVSVGHVDTWTAYVNASNNAVIEAADWLGVDAYPYFQTTQANGIENGESLFFAAYEATVNVAQGKPVWITETGWPVAGPQSGVATASTDNARTYWRDVACRVLGTDTNLWWFTLDDDQATSSDVSFSLVNPSDLFGTPFYDLSCPGSAAPSSTSSASASVTSSAVNSASSTSSTSATATSGAVSSASSAVSSAASYVSSALSSAAPSTSTVVSASVSAITPSTLSTVIGTPTKKPACPSPTKPAETPSDKHCPTNLSGAYEYPHLIVPVDSANPTTAKGTSYFGTVSPTVSSVFNFDIKPEDAGKTCSIVFLFPKQEDLETSSFTFNGKGGMKVTSLAGPATEQTTYDTVPAAGQVYGTVSNVAPGNEYHIASIACPAGQRIGVEISSTDGLDLHYFQDYNPSPIGAYITVC</sequence>
<dbReference type="AlphaFoldDB" id="A0A2D3UQR9"/>
<evidence type="ECO:0000313" key="4">
    <source>
        <dbReference type="EMBL" id="CZT18171.1"/>
    </source>
</evidence>